<reference evidence="2 3" key="1">
    <citation type="submission" date="2019-03" db="EMBL/GenBank/DDBJ databases">
        <title>Genomic Encyclopedia of Archaeal and Bacterial Type Strains, Phase II (KMG-II): from individual species to whole genera.</title>
        <authorList>
            <person name="Goeker M."/>
        </authorList>
    </citation>
    <scope>NUCLEOTIDE SEQUENCE [LARGE SCALE GENOMIC DNA]</scope>
    <source>
        <strain evidence="2 3">DSM 19034</strain>
    </source>
</reference>
<dbReference type="PROSITE" id="PS50106">
    <property type="entry name" value="PDZ"/>
    <property type="match status" value="1"/>
</dbReference>
<dbReference type="OrthoDB" id="3521766at2"/>
<evidence type="ECO:0000259" key="1">
    <source>
        <dbReference type="PROSITE" id="PS50106"/>
    </source>
</evidence>
<keyword evidence="3" id="KW-1185">Reference proteome</keyword>
<evidence type="ECO:0000313" key="3">
    <source>
        <dbReference type="Proteomes" id="UP000295499"/>
    </source>
</evidence>
<organism evidence="2 3">
    <name type="scientific">Pedobacter duraquae</name>
    <dbReference type="NCBI Taxonomy" id="425511"/>
    <lineage>
        <taxon>Bacteria</taxon>
        <taxon>Pseudomonadati</taxon>
        <taxon>Bacteroidota</taxon>
        <taxon>Sphingobacteriia</taxon>
        <taxon>Sphingobacteriales</taxon>
        <taxon>Sphingobacteriaceae</taxon>
        <taxon>Pedobacter</taxon>
    </lineage>
</organism>
<feature type="domain" description="PDZ" evidence="1">
    <location>
        <begin position="333"/>
        <end position="389"/>
    </location>
</feature>
<keyword evidence="2" id="KW-0378">Hydrolase</keyword>
<dbReference type="InterPro" id="IPR041489">
    <property type="entry name" value="PDZ_6"/>
</dbReference>
<dbReference type="InterPro" id="IPR001478">
    <property type="entry name" value="PDZ"/>
</dbReference>
<dbReference type="Pfam" id="PF13650">
    <property type="entry name" value="Asp_protease_2"/>
    <property type="match status" value="1"/>
</dbReference>
<dbReference type="AlphaFoldDB" id="A0A4R6IAJ8"/>
<dbReference type="Pfam" id="PF17820">
    <property type="entry name" value="PDZ_6"/>
    <property type="match status" value="1"/>
</dbReference>
<dbReference type="Gene3D" id="2.40.70.10">
    <property type="entry name" value="Acid Proteases"/>
    <property type="match status" value="2"/>
</dbReference>
<protein>
    <submittedName>
        <fullName evidence="2">Aspartyl protease</fullName>
    </submittedName>
</protein>
<dbReference type="GO" id="GO:0006508">
    <property type="term" value="P:proteolysis"/>
    <property type="evidence" value="ECO:0007669"/>
    <property type="project" value="UniProtKB-KW"/>
</dbReference>
<dbReference type="SUPFAM" id="SSF50156">
    <property type="entry name" value="PDZ domain-like"/>
    <property type="match status" value="1"/>
</dbReference>
<proteinExistence type="predicted"/>
<gene>
    <name evidence="2" type="ORF">CLV32_4459</name>
</gene>
<name>A0A4R6IAJ8_9SPHI</name>
<evidence type="ECO:0000313" key="2">
    <source>
        <dbReference type="EMBL" id="TDO19220.1"/>
    </source>
</evidence>
<dbReference type="SMART" id="SM00228">
    <property type="entry name" value="PDZ"/>
    <property type="match status" value="1"/>
</dbReference>
<dbReference type="GO" id="GO:0008233">
    <property type="term" value="F:peptidase activity"/>
    <property type="evidence" value="ECO:0007669"/>
    <property type="project" value="UniProtKB-KW"/>
</dbReference>
<dbReference type="Gene3D" id="2.30.42.10">
    <property type="match status" value="1"/>
</dbReference>
<dbReference type="RefSeq" id="WP_133559062.1">
    <property type="nucleotide sequence ID" value="NZ_SNWM01000007.1"/>
</dbReference>
<dbReference type="EMBL" id="SNWM01000007">
    <property type="protein sequence ID" value="TDO19220.1"/>
    <property type="molecule type" value="Genomic_DNA"/>
</dbReference>
<dbReference type="InterPro" id="IPR036034">
    <property type="entry name" value="PDZ_sf"/>
</dbReference>
<accession>A0A4R6IAJ8</accession>
<dbReference type="InterPro" id="IPR021109">
    <property type="entry name" value="Peptidase_aspartic_dom_sf"/>
</dbReference>
<keyword evidence="2" id="KW-0645">Protease</keyword>
<comment type="caution">
    <text evidence="2">The sequence shown here is derived from an EMBL/GenBank/DDBJ whole genome shotgun (WGS) entry which is preliminary data.</text>
</comment>
<dbReference type="Proteomes" id="UP000295499">
    <property type="component" value="Unassembled WGS sequence"/>
</dbReference>
<sequence>MVSPKNHYGKGPLKAILIILITVHVLSVPSYAQEFKLKGNRKKERISFRLIKNLIVIPVYINKKGPYNFILDTGVGAMLITDPSILDSLQFSKLRKVKVGGAGNGEDLDAYISIILETQIGHATLTYTPAAILEEDFFSLSNYLGTPIHGLVGSYFFNSFVVKLKYSTRSITFYKHDVPFRRKGIGLPIELILNKPYIDLSVQTQGMEPRKSKLLMDSGASNSLSLEILDGKKYPLPAYSIPANLGVGFGGLVTGNIARAPLVSIGPYEIKNTLVSYPDYEGGPLKALRTGRNGIIGADILSRFDIIMDYENHVFFFKPNQNFKKPFEHDMSGLEIYQSGEGLKDYMIGRIEKGSPAELEGVQIGDEILGVNLHPVAELDLEAINDFLKAGDGRKCILKLFRDGEVVYKIITLKKRI</sequence>